<dbReference type="PANTHER" id="PTHR43280">
    <property type="entry name" value="ARAC-FAMILY TRANSCRIPTIONAL REGULATOR"/>
    <property type="match status" value="1"/>
</dbReference>
<dbReference type="PROSITE" id="PS01124">
    <property type="entry name" value="HTH_ARAC_FAMILY_2"/>
    <property type="match status" value="1"/>
</dbReference>
<dbReference type="RefSeq" id="WP_308985214.1">
    <property type="nucleotide sequence ID" value="NZ_JARXIC010000014.1"/>
</dbReference>
<evidence type="ECO:0000313" key="6">
    <source>
        <dbReference type="Proteomes" id="UP001243717"/>
    </source>
</evidence>
<feature type="domain" description="HTH araC/xylS-type" evidence="4">
    <location>
        <begin position="144"/>
        <end position="242"/>
    </location>
</feature>
<dbReference type="Proteomes" id="UP001243717">
    <property type="component" value="Unassembled WGS sequence"/>
</dbReference>
<evidence type="ECO:0000256" key="2">
    <source>
        <dbReference type="ARBA" id="ARBA00023125"/>
    </source>
</evidence>
<keyword evidence="6" id="KW-1185">Reference proteome</keyword>
<evidence type="ECO:0000313" key="5">
    <source>
        <dbReference type="EMBL" id="MDQ8194748.1"/>
    </source>
</evidence>
<dbReference type="InterPro" id="IPR009057">
    <property type="entry name" value="Homeodomain-like_sf"/>
</dbReference>
<evidence type="ECO:0000256" key="1">
    <source>
        <dbReference type="ARBA" id="ARBA00023015"/>
    </source>
</evidence>
<dbReference type="Gene3D" id="1.10.10.60">
    <property type="entry name" value="Homeodomain-like"/>
    <property type="match status" value="1"/>
</dbReference>
<dbReference type="InterPro" id="IPR018060">
    <property type="entry name" value="HTH_AraC"/>
</dbReference>
<protein>
    <submittedName>
        <fullName evidence="5">AraC family transcriptional regulator</fullName>
    </submittedName>
</protein>
<dbReference type="EMBL" id="JARXIC010000014">
    <property type="protein sequence ID" value="MDQ8194748.1"/>
    <property type="molecule type" value="Genomic_DNA"/>
</dbReference>
<sequence length="242" mass="27909">MSGHRTHGLRKMERYKLDRFWCLNLFQGEGELHMEGKIYPFKEGYAGITWPGVDLAYKFNGKTIKTWAHFIPNKSEGGSDAHIPIMQDLGPRFEGLKAELQTLSSLYRMHPVRAVAKLWDILWQLVPSDTQVNTNQPHRHPIVARAMDEIDMHISESISVEALADELEISQTHLNRLFKAATGVTTGKYIRTRRMETACHLLTHTTMPIKQIAYHVGIPDTQHFNKLIRQYYKQPPTHLRSL</sequence>
<dbReference type="PANTHER" id="PTHR43280:SF2">
    <property type="entry name" value="HTH-TYPE TRANSCRIPTIONAL REGULATOR EXSA"/>
    <property type="match status" value="1"/>
</dbReference>
<evidence type="ECO:0000256" key="3">
    <source>
        <dbReference type="ARBA" id="ARBA00023163"/>
    </source>
</evidence>
<dbReference type="InterPro" id="IPR018062">
    <property type="entry name" value="HTH_AraC-typ_CS"/>
</dbReference>
<name>A0ABU1AKN8_9BACT</name>
<dbReference type="Pfam" id="PF12833">
    <property type="entry name" value="HTH_18"/>
    <property type="match status" value="1"/>
</dbReference>
<keyword evidence="2" id="KW-0238">DNA-binding</keyword>
<reference evidence="5 6" key="1">
    <citation type="submission" date="2023-04" db="EMBL/GenBank/DDBJ databases">
        <title>A novel bacteria isolated from coastal sediment.</title>
        <authorList>
            <person name="Liu X.-J."/>
            <person name="Du Z.-J."/>
        </authorList>
    </citation>
    <scope>NUCLEOTIDE SEQUENCE [LARGE SCALE GENOMIC DNA]</scope>
    <source>
        <strain evidence="5 6">SDUM461004</strain>
    </source>
</reference>
<evidence type="ECO:0000259" key="4">
    <source>
        <dbReference type="PROSITE" id="PS01124"/>
    </source>
</evidence>
<dbReference type="SMART" id="SM00342">
    <property type="entry name" value="HTH_ARAC"/>
    <property type="match status" value="1"/>
</dbReference>
<comment type="caution">
    <text evidence="5">The sequence shown here is derived from an EMBL/GenBank/DDBJ whole genome shotgun (WGS) entry which is preliminary data.</text>
</comment>
<organism evidence="5 6">
    <name type="scientific">Thalassobacterium sedimentorum</name>
    <dbReference type="NCBI Taxonomy" id="3041258"/>
    <lineage>
        <taxon>Bacteria</taxon>
        <taxon>Pseudomonadati</taxon>
        <taxon>Verrucomicrobiota</taxon>
        <taxon>Opitutia</taxon>
        <taxon>Puniceicoccales</taxon>
        <taxon>Coraliomargaritaceae</taxon>
        <taxon>Thalassobacterium</taxon>
    </lineage>
</organism>
<gene>
    <name evidence="5" type="ORF">QEH59_09950</name>
</gene>
<keyword evidence="1" id="KW-0805">Transcription regulation</keyword>
<keyword evidence="3" id="KW-0804">Transcription</keyword>
<proteinExistence type="predicted"/>
<accession>A0ABU1AKN8</accession>
<dbReference type="PROSITE" id="PS00041">
    <property type="entry name" value="HTH_ARAC_FAMILY_1"/>
    <property type="match status" value="1"/>
</dbReference>
<dbReference type="SUPFAM" id="SSF46689">
    <property type="entry name" value="Homeodomain-like"/>
    <property type="match status" value="2"/>
</dbReference>